<protein>
    <submittedName>
        <fullName evidence="1">Uncharacterized protein</fullName>
    </submittedName>
</protein>
<dbReference type="Proteomes" id="UP000567067">
    <property type="component" value="Unassembled WGS sequence"/>
</dbReference>
<keyword evidence="2" id="KW-1185">Reference proteome</keyword>
<dbReference type="RefSeq" id="WP_182538806.1">
    <property type="nucleotide sequence ID" value="NZ_JACJIP010000034.1"/>
</dbReference>
<accession>A0A7W3XTE5</accession>
<sequence length="50" mass="5874">MPEDKQFMQNVLNFFQHSSKEELQKMHNEVGLIGSDVSSKWFKGLIETFL</sequence>
<dbReference type="EMBL" id="JACJIP010000034">
    <property type="protein sequence ID" value="MBA9087707.1"/>
    <property type="molecule type" value="Genomic_DNA"/>
</dbReference>
<dbReference type="AlphaFoldDB" id="A0A7W3XTE5"/>
<evidence type="ECO:0000313" key="2">
    <source>
        <dbReference type="Proteomes" id="UP000567067"/>
    </source>
</evidence>
<organism evidence="1 2">
    <name type="scientific">Fontibacillus solani</name>
    <dbReference type="NCBI Taxonomy" id="1572857"/>
    <lineage>
        <taxon>Bacteria</taxon>
        <taxon>Bacillati</taxon>
        <taxon>Bacillota</taxon>
        <taxon>Bacilli</taxon>
        <taxon>Bacillales</taxon>
        <taxon>Paenibacillaceae</taxon>
        <taxon>Fontibacillus</taxon>
    </lineage>
</organism>
<gene>
    <name evidence="1" type="ORF">FHR92_004192</name>
</gene>
<name>A0A7W3XTE5_9BACL</name>
<proteinExistence type="predicted"/>
<evidence type="ECO:0000313" key="1">
    <source>
        <dbReference type="EMBL" id="MBA9087707.1"/>
    </source>
</evidence>
<comment type="caution">
    <text evidence="1">The sequence shown here is derived from an EMBL/GenBank/DDBJ whole genome shotgun (WGS) entry which is preliminary data.</text>
</comment>
<reference evidence="1 2" key="1">
    <citation type="submission" date="2020-08" db="EMBL/GenBank/DDBJ databases">
        <title>Genomic Encyclopedia of Type Strains, Phase III (KMG-III): the genomes of soil and plant-associated and newly described type strains.</title>
        <authorList>
            <person name="Whitman W."/>
        </authorList>
    </citation>
    <scope>NUCLEOTIDE SEQUENCE [LARGE SCALE GENOMIC DNA]</scope>
    <source>
        <strain evidence="1 2">CECT 8693</strain>
    </source>
</reference>